<dbReference type="GO" id="GO:0003824">
    <property type="term" value="F:catalytic activity"/>
    <property type="evidence" value="ECO:0007669"/>
    <property type="project" value="InterPro"/>
</dbReference>
<dbReference type="InterPro" id="IPR036038">
    <property type="entry name" value="Aminotransferase-like"/>
</dbReference>
<dbReference type="Gene3D" id="3.20.10.10">
    <property type="entry name" value="D-amino Acid Aminotransferase, subunit A, domain 2"/>
    <property type="match status" value="1"/>
</dbReference>
<evidence type="ECO:0000313" key="1">
    <source>
        <dbReference type="EMBL" id="CAF9918477.1"/>
    </source>
</evidence>
<dbReference type="EMBL" id="CAJPDR010000111">
    <property type="protein sequence ID" value="CAF9918477.1"/>
    <property type="molecule type" value="Genomic_DNA"/>
</dbReference>
<dbReference type="InterPro" id="IPR043132">
    <property type="entry name" value="BCAT-like_C"/>
</dbReference>
<keyword evidence="2" id="KW-1185">Reference proteome</keyword>
<evidence type="ECO:0000313" key="2">
    <source>
        <dbReference type="Proteomes" id="UP000664203"/>
    </source>
</evidence>
<dbReference type="Pfam" id="PF01063">
    <property type="entry name" value="Aminotran_4"/>
    <property type="match status" value="1"/>
</dbReference>
<proteinExistence type="predicted"/>
<dbReference type="OrthoDB" id="5288718at2759"/>
<organism evidence="1 2">
    <name type="scientific">Alectoria fallacina</name>
    <dbReference type="NCBI Taxonomy" id="1903189"/>
    <lineage>
        <taxon>Eukaryota</taxon>
        <taxon>Fungi</taxon>
        <taxon>Dikarya</taxon>
        <taxon>Ascomycota</taxon>
        <taxon>Pezizomycotina</taxon>
        <taxon>Lecanoromycetes</taxon>
        <taxon>OSLEUM clade</taxon>
        <taxon>Lecanoromycetidae</taxon>
        <taxon>Lecanorales</taxon>
        <taxon>Lecanorineae</taxon>
        <taxon>Parmeliaceae</taxon>
        <taxon>Alectoria</taxon>
    </lineage>
</organism>
<dbReference type="AlphaFoldDB" id="A0A8H3F4Q1"/>
<evidence type="ECO:0008006" key="3">
    <source>
        <dbReference type="Google" id="ProtNLM"/>
    </source>
</evidence>
<dbReference type="SUPFAM" id="SSF56752">
    <property type="entry name" value="D-aminoacid aminotransferase-like PLP-dependent enzymes"/>
    <property type="match status" value="1"/>
</dbReference>
<name>A0A8H3F4Q1_9LECA</name>
<reference evidence="1" key="1">
    <citation type="submission" date="2021-03" db="EMBL/GenBank/DDBJ databases">
        <authorList>
            <person name="Tagirdzhanova G."/>
        </authorList>
    </citation>
    <scope>NUCLEOTIDE SEQUENCE</scope>
</reference>
<protein>
    <recommendedName>
        <fullName evidence="3">Aminodeoxychorismate lyase</fullName>
    </recommendedName>
</protein>
<sequence length="309" mass="34450">MDTPPGAPTSDTFDIISTIRSDAILLHSEENTRVNATIKCTLARSPVQFYMLSYHRDRMLASAKAFGWDTSLLEGPEAFKGLLDMLYEHLQKKYNSWTYAAPLMIRIAFSANSKFTVTSTGPHPGPAAIDRLGHLSHISRVSLLYPRSLSTIADPILGASFLRWRVFITFDKVTPTLFTHHKTSDRLQYDKALALLPAHSVDSVLNGVQLQAEVLIVNDFNEDWEIMEGCKFTPYFRRGNKWITPASRCGGNVGTTRRWALEKGLCEEGVVKGGSVKYNDIIVLSNGAKGFQSGIVRPWNSLLPDDTKQ</sequence>
<accession>A0A8H3F4Q1</accession>
<dbReference type="InterPro" id="IPR001544">
    <property type="entry name" value="Aminotrans_IV"/>
</dbReference>
<gene>
    <name evidence="1" type="ORF">ALECFALPRED_000687</name>
</gene>
<dbReference type="Proteomes" id="UP000664203">
    <property type="component" value="Unassembled WGS sequence"/>
</dbReference>
<comment type="caution">
    <text evidence="1">The sequence shown here is derived from an EMBL/GenBank/DDBJ whole genome shotgun (WGS) entry which is preliminary data.</text>
</comment>